<evidence type="ECO:0000313" key="1">
    <source>
        <dbReference type="EMBL" id="OIN55872.1"/>
    </source>
</evidence>
<name>A0A1S2VB01_9BACT</name>
<accession>A0A1S2VB01</accession>
<dbReference type="Proteomes" id="UP000181790">
    <property type="component" value="Unassembled WGS sequence"/>
</dbReference>
<dbReference type="EMBL" id="MORL01000033">
    <property type="protein sequence ID" value="OIN55872.1"/>
    <property type="molecule type" value="Genomic_DNA"/>
</dbReference>
<dbReference type="RefSeq" id="WP_071506519.1">
    <property type="nucleotide sequence ID" value="NZ_MORL01000033.1"/>
</dbReference>
<comment type="caution">
    <text evidence="1">The sequence shown here is derived from an EMBL/GenBank/DDBJ whole genome shotgun (WGS) entry which is preliminary data.</text>
</comment>
<sequence>MANLKVKQLHFVVPVDVYGKDVGFFFGYNHRQIADILLKADSKSATQIREQILKETDEDYHGVTFRSDNAAILIAMHVVPETCREYSTLVHECFHAVEAIMENIGCSHDQAGNEPWAYLLSYLYEEATKKLAIYCP</sequence>
<dbReference type="AlphaFoldDB" id="A0A1S2VB01"/>
<evidence type="ECO:0000313" key="2">
    <source>
        <dbReference type="Proteomes" id="UP000181790"/>
    </source>
</evidence>
<proteinExistence type="predicted"/>
<gene>
    <name evidence="1" type="ORF">BLX24_27850</name>
</gene>
<keyword evidence="2" id="KW-1185">Reference proteome</keyword>
<protein>
    <submittedName>
        <fullName evidence="1">Uncharacterized protein</fullName>
    </submittedName>
</protein>
<reference evidence="1 2" key="1">
    <citation type="submission" date="2016-10" db="EMBL/GenBank/DDBJ databases">
        <title>Arsenicibacter rosenii gen. nov., sp. nov., an efficient arsenic-methylating bacterium isolated from an arsenic-contaminated paddy soil.</title>
        <authorList>
            <person name="Huang K."/>
        </authorList>
    </citation>
    <scope>NUCLEOTIDE SEQUENCE [LARGE SCALE GENOMIC DNA]</scope>
    <source>
        <strain evidence="1 2">SM-1</strain>
    </source>
</reference>
<organism evidence="1 2">
    <name type="scientific">Arsenicibacter rosenii</name>
    <dbReference type="NCBI Taxonomy" id="1750698"/>
    <lineage>
        <taxon>Bacteria</taxon>
        <taxon>Pseudomonadati</taxon>
        <taxon>Bacteroidota</taxon>
        <taxon>Cytophagia</taxon>
        <taxon>Cytophagales</taxon>
        <taxon>Spirosomataceae</taxon>
        <taxon>Arsenicibacter</taxon>
    </lineage>
</organism>